<comment type="caution">
    <text evidence="3">The sequence shown here is derived from an EMBL/GenBank/DDBJ whole genome shotgun (WGS) entry which is preliminary data.</text>
</comment>
<dbReference type="RefSeq" id="WP_109388403.1">
    <property type="nucleotide sequence ID" value="NZ_QETF01000006.1"/>
</dbReference>
<dbReference type="Proteomes" id="UP000245293">
    <property type="component" value="Unassembled WGS sequence"/>
</dbReference>
<dbReference type="EMBL" id="QETF01000006">
    <property type="protein sequence ID" value="PWG17342.1"/>
    <property type="molecule type" value="Genomic_DNA"/>
</dbReference>
<dbReference type="Pfam" id="PF01464">
    <property type="entry name" value="SLT"/>
    <property type="match status" value="1"/>
</dbReference>
<evidence type="ECO:0000313" key="4">
    <source>
        <dbReference type="Proteomes" id="UP000245293"/>
    </source>
</evidence>
<dbReference type="AlphaFoldDB" id="A0A2V1P800"/>
<dbReference type="SUPFAM" id="SSF53955">
    <property type="entry name" value="Lysozyme-like"/>
    <property type="match status" value="1"/>
</dbReference>
<gene>
    <name evidence="3" type="ORF">DFK10_07990</name>
</gene>
<organism evidence="3 4">
    <name type="scientific">Salibaculum griseiflavum</name>
    <dbReference type="NCBI Taxonomy" id="1914409"/>
    <lineage>
        <taxon>Bacteria</taxon>
        <taxon>Pseudomonadati</taxon>
        <taxon>Pseudomonadota</taxon>
        <taxon>Alphaproteobacteria</taxon>
        <taxon>Rhodobacterales</taxon>
        <taxon>Roseobacteraceae</taxon>
        <taxon>Salibaculum</taxon>
    </lineage>
</organism>
<sequence length="269" mass="29982">MKWYRAILGGIVALGLALPVAAEGPGGEMRPLLRADAAALRLAEHRPRLRPAYMLRYPVRIETRPPVLRPIPRPLIPRARWDHRGDSQSWTWAAMSALAGHGDRLEQTVPRDIDNWCPGYAANGPRERRAFWVGMMSALSKHESTYRPEAVGGGGLWFGLLQIYPDTAQRYGCRARTGTALKDPEDNLACAIRIMNVTVPRDNAIAVHDGRWRGVAADWGPMTNRAKIADMAAWTRAQEYCRPDHAVARSLRPIPRPTDSPVLSTMNLD</sequence>
<accession>A0A2V1P800</accession>
<dbReference type="InterPro" id="IPR008258">
    <property type="entry name" value="Transglycosylase_SLT_dom_1"/>
</dbReference>
<evidence type="ECO:0000313" key="3">
    <source>
        <dbReference type="EMBL" id="PWG17342.1"/>
    </source>
</evidence>
<dbReference type="InterPro" id="IPR023346">
    <property type="entry name" value="Lysozyme-like_dom_sf"/>
</dbReference>
<dbReference type="OrthoDB" id="5763339at2"/>
<evidence type="ECO:0000259" key="2">
    <source>
        <dbReference type="Pfam" id="PF01464"/>
    </source>
</evidence>
<evidence type="ECO:0000256" key="1">
    <source>
        <dbReference type="ARBA" id="ARBA00009387"/>
    </source>
</evidence>
<name>A0A2V1P800_9RHOB</name>
<proteinExistence type="inferred from homology"/>
<feature type="domain" description="Transglycosylase SLT" evidence="2">
    <location>
        <begin position="127"/>
        <end position="198"/>
    </location>
</feature>
<protein>
    <submittedName>
        <fullName evidence="3">Transglycosylase</fullName>
    </submittedName>
</protein>
<comment type="similarity">
    <text evidence="1">Belongs to the virb1 family.</text>
</comment>
<reference evidence="4" key="1">
    <citation type="submission" date="2018-05" db="EMBL/GenBank/DDBJ databases">
        <authorList>
            <person name="Du Z."/>
            <person name="Wang X."/>
        </authorList>
    </citation>
    <scope>NUCLEOTIDE SEQUENCE [LARGE SCALE GENOMIC DNA]</scope>
    <source>
        <strain evidence="4">WDS4C29</strain>
    </source>
</reference>
<dbReference type="Gene3D" id="1.10.530.10">
    <property type="match status" value="1"/>
</dbReference>
<keyword evidence="4" id="KW-1185">Reference proteome</keyword>